<name>A0ABX2ESI4_9BURK</name>
<keyword evidence="3" id="KW-1185">Reference proteome</keyword>
<dbReference type="Proteomes" id="UP000737171">
    <property type="component" value="Unassembled WGS sequence"/>
</dbReference>
<dbReference type="EMBL" id="JABRWJ010000011">
    <property type="protein sequence ID" value="NRF71394.1"/>
    <property type="molecule type" value="Genomic_DNA"/>
</dbReference>
<organism evidence="2 3">
    <name type="scientific">Pseudaquabacterium terrae</name>
    <dbReference type="NCBI Taxonomy" id="2732868"/>
    <lineage>
        <taxon>Bacteria</taxon>
        <taxon>Pseudomonadati</taxon>
        <taxon>Pseudomonadota</taxon>
        <taxon>Betaproteobacteria</taxon>
        <taxon>Burkholderiales</taxon>
        <taxon>Sphaerotilaceae</taxon>
        <taxon>Pseudaquabacterium</taxon>
    </lineage>
</organism>
<accession>A0ABX2ESI4</accession>
<reference evidence="2 3" key="1">
    <citation type="submission" date="2020-05" db="EMBL/GenBank/DDBJ databases">
        <title>Aquincola sp. isolate from soil.</title>
        <authorList>
            <person name="Han J."/>
            <person name="Kim D.-U."/>
        </authorList>
    </citation>
    <scope>NUCLEOTIDE SEQUENCE [LARGE SCALE GENOMIC DNA]</scope>
    <source>
        <strain evidence="2 3">S2</strain>
    </source>
</reference>
<protein>
    <submittedName>
        <fullName evidence="2">Plasmid mobilization relaxosome protein MobC</fullName>
    </submittedName>
</protein>
<feature type="compositionally biased region" description="Basic residues" evidence="1">
    <location>
        <begin position="207"/>
        <end position="221"/>
    </location>
</feature>
<evidence type="ECO:0000256" key="1">
    <source>
        <dbReference type="SAM" id="MobiDB-lite"/>
    </source>
</evidence>
<sequence>MAHVRGAADPIASSADRPKRATLNIDLGPLRPAVDARAKAEGMRVSDVVRIAVQVHLSDDREEPPAAGDAGGVGEAVYRPNLSARDAAKLDELRARTGRRTRQGVLRALIDGIALAPTGGPAGSQNLGDAVQQLIRSNAELVAIGRNLNQVAHSLNLYPGKTTAADREALERTVAAVYDHLEAAARLAAEIRPLVRLPDEPPPAAPRRARSPRKTTRKTAA</sequence>
<evidence type="ECO:0000313" key="3">
    <source>
        <dbReference type="Proteomes" id="UP000737171"/>
    </source>
</evidence>
<feature type="region of interest" description="Disordered" evidence="1">
    <location>
        <begin position="195"/>
        <end position="221"/>
    </location>
</feature>
<dbReference type="RefSeq" id="WP_173132446.1">
    <property type="nucleotide sequence ID" value="NZ_JABRWJ010000011.1"/>
</dbReference>
<evidence type="ECO:0000313" key="2">
    <source>
        <dbReference type="EMBL" id="NRF71394.1"/>
    </source>
</evidence>
<proteinExistence type="predicted"/>
<gene>
    <name evidence="2" type="primary">mobC</name>
    <name evidence="2" type="ORF">HLB44_30855</name>
</gene>
<comment type="caution">
    <text evidence="2">The sequence shown here is derived from an EMBL/GenBank/DDBJ whole genome shotgun (WGS) entry which is preliminary data.</text>
</comment>